<protein>
    <submittedName>
        <fullName evidence="11">Acyl-CoA dehydrogenase</fullName>
    </submittedName>
</protein>
<dbReference type="Pfam" id="PF00441">
    <property type="entry name" value="Acyl-CoA_dh_1"/>
    <property type="match status" value="1"/>
</dbReference>
<dbReference type="PANTHER" id="PTHR43884:SF25">
    <property type="entry name" value="ACYL-COA DEHYDROGENASE YDBM-RELATED"/>
    <property type="match status" value="1"/>
</dbReference>
<dbReference type="FunFam" id="2.40.110.10:FF:000020">
    <property type="entry name" value="Putative acyl-CoA dehydrogenase YdbM"/>
    <property type="match status" value="1"/>
</dbReference>
<evidence type="ECO:0000259" key="9">
    <source>
        <dbReference type="Pfam" id="PF02770"/>
    </source>
</evidence>
<dbReference type="InterPro" id="IPR036250">
    <property type="entry name" value="AcylCo_DH-like_C"/>
</dbReference>
<evidence type="ECO:0000256" key="2">
    <source>
        <dbReference type="ARBA" id="ARBA00009347"/>
    </source>
</evidence>
<feature type="domain" description="Acyl-CoA oxidase/dehydrogenase middle" evidence="9">
    <location>
        <begin position="130"/>
        <end position="222"/>
    </location>
</feature>
<feature type="domain" description="Acyl-CoA dehydrogenase/oxidase C-terminal" evidence="8">
    <location>
        <begin position="250"/>
        <end position="366"/>
    </location>
</feature>
<organism evidence="11 12">
    <name type="scientific">Salipaludibacillus keqinensis</name>
    <dbReference type="NCBI Taxonomy" id="2045207"/>
    <lineage>
        <taxon>Bacteria</taxon>
        <taxon>Bacillati</taxon>
        <taxon>Bacillota</taxon>
        <taxon>Bacilli</taxon>
        <taxon>Bacillales</taxon>
        <taxon>Bacillaceae</taxon>
    </lineage>
</organism>
<dbReference type="InterPro" id="IPR037069">
    <property type="entry name" value="AcylCoA_DH/ox_N_sf"/>
</dbReference>
<dbReference type="Pfam" id="PF02771">
    <property type="entry name" value="Acyl-CoA_dh_N"/>
    <property type="match status" value="1"/>
</dbReference>
<dbReference type="Gene3D" id="1.10.540.10">
    <property type="entry name" value="Acyl-CoA dehydrogenase/oxidase, N-terminal domain"/>
    <property type="match status" value="1"/>
</dbReference>
<dbReference type="Gene3D" id="1.20.140.10">
    <property type="entry name" value="Butyryl-CoA Dehydrogenase, subunit A, domain 3"/>
    <property type="match status" value="1"/>
</dbReference>
<feature type="domain" description="Acyl-CoA dehydrogenase/oxidase N-terminal" evidence="10">
    <location>
        <begin position="13"/>
        <end position="101"/>
    </location>
</feature>
<reference evidence="11 12" key="1">
    <citation type="submission" date="2017-10" db="EMBL/GenBank/DDBJ databases">
        <title>Bacillus sp. nov., a halophilic bacterium isolated from a Keqin Lake.</title>
        <authorList>
            <person name="Wang H."/>
        </authorList>
    </citation>
    <scope>NUCLEOTIDE SEQUENCE [LARGE SCALE GENOMIC DNA]</scope>
    <source>
        <strain evidence="11 12">KQ-12</strain>
    </source>
</reference>
<dbReference type="InterPro" id="IPR046373">
    <property type="entry name" value="Acyl-CoA_Oxase/DH_mid-dom_sf"/>
</dbReference>
<evidence type="ECO:0000256" key="5">
    <source>
        <dbReference type="ARBA" id="ARBA00023002"/>
    </source>
</evidence>
<gene>
    <name evidence="11" type="ORF">CR194_16090</name>
</gene>
<feature type="region of interest" description="Disordered" evidence="7">
    <location>
        <begin position="130"/>
        <end position="153"/>
    </location>
</feature>
<evidence type="ECO:0000313" key="12">
    <source>
        <dbReference type="Proteomes" id="UP000248214"/>
    </source>
</evidence>
<dbReference type="InterPro" id="IPR009075">
    <property type="entry name" value="AcylCo_DH/oxidase_C"/>
</dbReference>
<evidence type="ECO:0000259" key="8">
    <source>
        <dbReference type="Pfam" id="PF00441"/>
    </source>
</evidence>
<dbReference type="GO" id="GO:0003995">
    <property type="term" value="F:acyl-CoA dehydrogenase activity"/>
    <property type="evidence" value="ECO:0007669"/>
    <property type="project" value="TreeGrafter"/>
</dbReference>
<dbReference type="AlphaFoldDB" id="A0A323TSP6"/>
<name>A0A323TSP6_9BACI</name>
<evidence type="ECO:0000256" key="4">
    <source>
        <dbReference type="ARBA" id="ARBA00022827"/>
    </source>
</evidence>
<keyword evidence="5 6" id="KW-0560">Oxidoreductase</keyword>
<evidence type="ECO:0000256" key="3">
    <source>
        <dbReference type="ARBA" id="ARBA00022630"/>
    </source>
</evidence>
<dbReference type="PIRSF" id="PIRSF016578">
    <property type="entry name" value="HsaA"/>
    <property type="match status" value="1"/>
</dbReference>
<accession>A0A323TSP6</accession>
<dbReference type="InterPro" id="IPR006091">
    <property type="entry name" value="Acyl-CoA_Oxase/DH_mid-dom"/>
</dbReference>
<evidence type="ECO:0000313" key="11">
    <source>
        <dbReference type="EMBL" id="PYZ92455.1"/>
    </source>
</evidence>
<dbReference type="Pfam" id="PF02770">
    <property type="entry name" value="Acyl-CoA_dh_M"/>
    <property type="match status" value="1"/>
</dbReference>
<dbReference type="OrthoDB" id="9785203at2"/>
<dbReference type="GO" id="GO:0050660">
    <property type="term" value="F:flavin adenine dinucleotide binding"/>
    <property type="evidence" value="ECO:0007669"/>
    <property type="project" value="InterPro"/>
</dbReference>
<evidence type="ECO:0000256" key="1">
    <source>
        <dbReference type="ARBA" id="ARBA00001974"/>
    </source>
</evidence>
<dbReference type="Gene3D" id="2.40.110.10">
    <property type="entry name" value="Butyryl-CoA Dehydrogenase, subunit A, domain 2"/>
    <property type="match status" value="1"/>
</dbReference>
<proteinExistence type="inferred from homology"/>
<keyword evidence="4 6" id="KW-0274">FAD</keyword>
<comment type="cofactor">
    <cofactor evidence="1 6">
        <name>FAD</name>
        <dbReference type="ChEBI" id="CHEBI:57692"/>
    </cofactor>
</comment>
<evidence type="ECO:0000256" key="7">
    <source>
        <dbReference type="SAM" id="MobiDB-lite"/>
    </source>
</evidence>
<dbReference type="SUPFAM" id="SSF47203">
    <property type="entry name" value="Acyl-CoA dehydrogenase C-terminal domain-like"/>
    <property type="match status" value="1"/>
</dbReference>
<comment type="caution">
    <text evidence="11">The sequence shown here is derived from an EMBL/GenBank/DDBJ whole genome shotgun (WGS) entry which is preliminary data.</text>
</comment>
<keyword evidence="12" id="KW-1185">Reference proteome</keyword>
<dbReference type="InterPro" id="IPR013786">
    <property type="entry name" value="AcylCoA_DH/ox_N"/>
</dbReference>
<dbReference type="RefSeq" id="WP_110611128.1">
    <property type="nucleotide sequence ID" value="NZ_PDOD01000004.1"/>
</dbReference>
<dbReference type="CDD" id="cd00567">
    <property type="entry name" value="ACAD"/>
    <property type="match status" value="1"/>
</dbReference>
<keyword evidence="3 6" id="KW-0285">Flavoprotein</keyword>
<dbReference type="InterPro" id="IPR009100">
    <property type="entry name" value="AcylCoA_DH/oxidase_NM_dom_sf"/>
</dbReference>
<evidence type="ECO:0000256" key="6">
    <source>
        <dbReference type="RuleBase" id="RU362125"/>
    </source>
</evidence>
<dbReference type="PANTHER" id="PTHR43884">
    <property type="entry name" value="ACYL-COA DEHYDROGENASE"/>
    <property type="match status" value="1"/>
</dbReference>
<dbReference type="Proteomes" id="UP000248214">
    <property type="component" value="Unassembled WGS sequence"/>
</dbReference>
<dbReference type="EMBL" id="PDOD01000004">
    <property type="protein sequence ID" value="PYZ92455.1"/>
    <property type="molecule type" value="Genomic_DNA"/>
</dbReference>
<sequence length="390" mass="43392">MSGNELNLFVKNENQQNLYDNAASFIESFKQRAADYDRKAMFPIENMNELKAKGMTTLTIPKKYGGNEISLYDFLLVQETLAQGDAATALSLGWHNGTMMQLRDTKKWPESIFEQVSHETVRNHLLINSAATEPATGSPARGGKPETTATKSSNSWVINGKKTFTSLAPMLDYIIVTATITDQDQIGEFLLPRNANGITFEETWDTMGMRATRSDDLILNEVTVDESALVSLKDPGHGTSPQGWLLHIPACYLGIAITARNDAVSFAKEYQPNSLNHPISEVPEVRRKIAEMDLELMKARHFMYHVAEIWDTSPELRSKLGGELAAVKTVCTNAAVKVVDLTMRLVGGQSLHRSKPFERYYRDVRAGLHNPPSDDLTFMALGNRAIDPKN</sequence>
<comment type="similarity">
    <text evidence="2 6">Belongs to the acyl-CoA dehydrogenase family.</text>
</comment>
<dbReference type="SUPFAM" id="SSF56645">
    <property type="entry name" value="Acyl-CoA dehydrogenase NM domain-like"/>
    <property type="match status" value="1"/>
</dbReference>
<evidence type="ECO:0000259" key="10">
    <source>
        <dbReference type="Pfam" id="PF02771"/>
    </source>
</evidence>